<dbReference type="GO" id="GO:0009279">
    <property type="term" value="C:cell outer membrane"/>
    <property type="evidence" value="ECO:0007669"/>
    <property type="project" value="UniProtKB-SubCell"/>
</dbReference>
<organism evidence="8 9">
    <name type="scientific">Pedobacter nutrimenti</name>
    <dbReference type="NCBI Taxonomy" id="1241337"/>
    <lineage>
        <taxon>Bacteria</taxon>
        <taxon>Pseudomonadati</taxon>
        <taxon>Bacteroidota</taxon>
        <taxon>Sphingobacteriia</taxon>
        <taxon>Sphingobacteriales</taxon>
        <taxon>Sphingobacteriaceae</taxon>
        <taxon>Pedobacter</taxon>
    </lineage>
</organism>
<evidence type="ECO:0000313" key="9">
    <source>
        <dbReference type="Proteomes" id="UP000248198"/>
    </source>
</evidence>
<dbReference type="Proteomes" id="UP000248198">
    <property type="component" value="Unassembled WGS sequence"/>
</dbReference>
<dbReference type="OrthoDB" id="630434at2"/>
<evidence type="ECO:0000259" key="7">
    <source>
        <dbReference type="Pfam" id="PF14322"/>
    </source>
</evidence>
<evidence type="ECO:0000256" key="5">
    <source>
        <dbReference type="ARBA" id="ARBA00023237"/>
    </source>
</evidence>
<dbReference type="Pfam" id="PF14322">
    <property type="entry name" value="SusD-like_3"/>
    <property type="match status" value="1"/>
</dbReference>
<keyword evidence="9" id="KW-1185">Reference proteome</keyword>
<reference evidence="8 9" key="1">
    <citation type="submission" date="2018-06" db="EMBL/GenBank/DDBJ databases">
        <title>Genomic Encyclopedia of Archaeal and Bacterial Type Strains, Phase II (KMG-II): from individual species to whole genera.</title>
        <authorList>
            <person name="Goeker M."/>
        </authorList>
    </citation>
    <scope>NUCLEOTIDE SEQUENCE [LARGE SCALE GENOMIC DNA]</scope>
    <source>
        <strain evidence="8 9">DSM 27372</strain>
    </source>
</reference>
<dbReference type="InterPro" id="IPR033985">
    <property type="entry name" value="SusD-like_N"/>
</dbReference>
<sequence>MKLNHILKKTLPLLLFLGICSMSSCKKMLDIKPSDQLDQADVFSSVAKLEMGVTGVYEGWYPEYALRIGTLMADECRIGPQNSGVSSAGQNLFRWTFSSVDEEILAPWKNDYTVIDRVNRLLKGLPAVPVKNEKEAGQLKAIKGELLAIRACLHFELYQVYAYSGVYRAEAYAVPYMLESSISSQPSRPLSAAFFDLFYKDLDNAEPLLNNDSNVRLGLNALWALRARAALYTQKYNEAVLYAGKVIKQVPLAGRSGFEAIWTDQNNAEVIFKLKRTGLSKIKPGDLFYNISADRMLFVPSVKLMALYDPVADVRYTSWFKTDSSLPDKGELAQFISKYQGEKGTLNLRDLKLFRTGEMYLVRAEAALYNGDQQMAEKDLNTLRTARIQGYSDQHFNDKNQLQAALSAERFKELPYEGQRYFDLKRQNLPLERSAEDAESSFLALAPDALHYYIPIPQSEVMANPNIRPNNKGW</sequence>
<dbReference type="RefSeq" id="WP_110829638.1">
    <property type="nucleotide sequence ID" value="NZ_QKLU01000003.1"/>
</dbReference>
<evidence type="ECO:0000256" key="4">
    <source>
        <dbReference type="ARBA" id="ARBA00023136"/>
    </source>
</evidence>
<dbReference type="Gene3D" id="1.25.40.390">
    <property type="match status" value="1"/>
</dbReference>
<keyword evidence="5" id="KW-0998">Cell outer membrane</keyword>
<keyword evidence="3" id="KW-0732">Signal</keyword>
<evidence type="ECO:0000256" key="2">
    <source>
        <dbReference type="ARBA" id="ARBA00006275"/>
    </source>
</evidence>
<feature type="domain" description="SusD-like N-terminal" evidence="7">
    <location>
        <begin position="29"/>
        <end position="214"/>
    </location>
</feature>
<accession>A0A318UFF4</accession>
<dbReference type="AlphaFoldDB" id="A0A318UFF4"/>
<dbReference type="SUPFAM" id="SSF48452">
    <property type="entry name" value="TPR-like"/>
    <property type="match status" value="1"/>
</dbReference>
<evidence type="ECO:0000259" key="6">
    <source>
        <dbReference type="Pfam" id="PF07980"/>
    </source>
</evidence>
<name>A0A318UFF4_9SPHI</name>
<protein>
    <submittedName>
        <fullName evidence="8">Putative outer membrane starch-binding protein</fullName>
    </submittedName>
</protein>
<comment type="similarity">
    <text evidence="2">Belongs to the SusD family.</text>
</comment>
<evidence type="ECO:0000256" key="3">
    <source>
        <dbReference type="ARBA" id="ARBA00022729"/>
    </source>
</evidence>
<evidence type="ECO:0000256" key="1">
    <source>
        <dbReference type="ARBA" id="ARBA00004442"/>
    </source>
</evidence>
<evidence type="ECO:0000313" key="8">
    <source>
        <dbReference type="EMBL" id="PYF74833.1"/>
    </source>
</evidence>
<gene>
    <name evidence="8" type="ORF">B0O44_103279</name>
</gene>
<dbReference type="EMBL" id="QKLU01000003">
    <property type="protein sequence ID" value="PYF74833.1"/>
    <property type="molecule type" value="Genomic_DNA"/>
</dbReference>
<keyword evidence="4" id="KW-0472">Membrane</keyword>
<dbReference type="InterPro" id="IPR011990">
    <property type="entry name" value="TPR-like_helical_dom_sf"/>
</dbReference>
<dbReference type="PROSITE" id="PS51257">
    <property type="entry name" value="PROKAR_LIPOPROTEIN"/>
    <property type="match status" value="1"/>
</dbReference>
<feature type="domain" description="RagB/SusD" evidence="6">
    <location>
        <begin position="342"/>
        <end position="474"/>
    </location>
</feature>
<comment type="subcellular location">
    <subcellularLocation>
        <location evidence="1">Cell outer membrane</location>
    </subcellularLocation>
</comment>
<dbReference type="Pfam" id="PF07980">
    <property type="entry name" value="SusD_RagB"/>
    <property type="match status" value="1"/>
</dbReference>
<comment type="caution">
    <text evidence="8">The sequence shown here is derived from an EMBL/GenBank/DDBJ whole genome shotgun (WGS) entry which is preliminary data.</text>
</comment>
<dbReference type="InterPro" id="IPR012944">
    <property type="entry name" value="SusD_RagB_dom"/>
</dbReference>
<proteinExistence type="inferred from homology"/>